<name>A0ACB7X8K9_9ERIC</name>
<dbReference type="Proteomes" id="UP000828048">
    <property type="component" value="Chromosome 6"/>
</dbReference>
<organism evidence="1 2">
    <name type="scientific">Vaccinium darrowii</name>
    <dbReference type="NCBI Taxonomy" id="229202"/>
    <lineage>
        <taxon>Eukaryota</taxon>
        <taxon>Viridiplantae</taxon>
        <taxon>Streptophyta</taxon>
        <taxon>Embryophyta</taxon>
        <taxon>Tracheophyta</taxon>
        <taxon>Spermatophyta</taxon>
        <taxon>Magnoliopsida</taxon>
        <taxon>eudicotyledons</taxon>
        <taxon>Gunneridae</taxon>
        <taxon>Pentapetalae</taxon>
        <taxon>asterids</taxon>
        <taxon>Ericales</taxon>
        <taxon>Ericaceae</taxon>
        <taxon>Vaccinioideae</taxon>
        <taxon>Vaccinieae</taxon>
        <taxon>Vaccinium</taxon>
    </lineage>
</organism>
<reference evidence="1 2" key="1">
    <citation type="journal article" date="2021" name="Hortic Res">
        <title>High-quality reference genome and annotation aids understanding of berry development for evergreen blueberry (Vaccinium darrowii).</title>
        <authorList>
            <person name="Yu J."/>
            <person name="Hulse-Kemp A.M."/>
            <person name="Babiker E."/>
            <person name="Staton M."/>
        </authorList>
    </citation>
    <scope>NUCLEOTIDE SEQUENCE [LARGE SCALE GENOMIC DNA]</scope>
    <source>
        <strain evidence="2">cv. NJ 8807/NJ 8810</strain>
        <tissue evidence="1">Young leaf</tissue>
    </source>
</reference>
<keyword evidence="2" id="KW-1185">Reference proteome</keyword>
<evidence type="ECO:0000313" key="2">
    <source>
        <dbReference type="Proteomes" id="UP000828048"/>
    </source>
</evidence>
<sequence>MTATTPLMELAKNVGYLGVMQHSEVRPDVSTAIKLVSQRQKVGRGLASNPMRLLSIRGERLVSEKGDHRIHPAWTIDVDGHDVLDALLETRNRYLAESD</sequence>
<protein>
    <submittedName>
        <fullName evidence="1">Uncharacterized protein</fullName>
    </submittedName>
</protein>
<proteinExistence type="predicted"/>
<dbReference type="EMBL" id="CM037156">
    <property type="protein sequence ID" value="KAH7836843.1"/>
    <property type="molecule type" value="Genomic_DNA"/>
</dbReference>
<evidence type="ECO:0000313" key="1">
    <source>
        <dbReference type="EMBL" id="KAH7836843.1"/>
    </source>
</evidence>
<accession>A0ACB7X8K9</accession>
<comment type="caution">
    <text evidence="1">The sequence shown here is derived from an EMBL/GenBank/DDBJ whole genome shotgun (WGS) entry which is preliminary data.</text>
</comment>
<gene>
    <name evidence="1" type="ORF">Vadar_006331</name>
</gene>